<gene>
    <name evidence="1" type="ORF">BofuT4_uP085530.1</name>
</gene>
<reference evidence="2" key="1">
    <citation type="journal article" date="2011" name="PLoS Genet.">
        <title>Genomic analysis of the necrotrophic fungal pathogens Sclerotinia sclerotiorum and Botrytis cinerea.</title>
        <authorList>
            <person name="Amselem J."/>
            <person name="Cuomo C.A."/>
            <person name="van Kan J.A."/>
            <person name="Viaud M."/>
            <person name="Benito E.P."/>
            <person name="Couloux A."/>
            <person name="Coutinho P.M."/>
            <person name="de Vries R.P."/>
            <person name="Dyer P.S."/>
            <person name="Fillinger S."/>
            <person name="Fournier E."/>
            <person name="Gout L."/>
            <person name="Hahn M."/>
            <person name="Kohn L."/>
            <person name="Lapalu N."/>
            <person name="Plummer K.M."/>
            <person name="Pradier J.M."/>
            <person name="Quevillon E."/>
            <person name="Sharon A."/>
            <person name="Simon A."/>
            <person name="ten Have A."/>
            <person name="Tudzynski B."/>
            <person name="Tudzynski P."/>
            <person name="Wincker P."/>
            <person name="Andrew M."/>
            <person name="Anthouard V."/>
            <person name="Beever R.E."/>
            <person name="Beffa R."/>
            <person name="Benoit I."/>
            <person name="Bouzid O."/>
            <person name="Brault B."/>
            <person name="Chen Z."/>
            <person name="Choquer M."/>
            <person name="Collemare J."/>
            <person name="Cotton P."/>
            <person name="Danchin E.G."/>
            <person name="Da Silva C."/>
            <person name="Gautier A."/>
            <person name="Giraud C."/>
            <person name="Giraud T."/>
            <person name="Gonzalez C."/>
            <person name="Grossetete S."/>
            <person name="Guldener U."/>
            <person name="Henrissat B."/>
            <person name="Howlett B.J."/>
            <person name="Kodira C."/>
            <person name="Kretschmer M."/>
            <person name="Lappartient A."/>
            <person name="Leroch M."/>
            <person name="Levis C."/>
            <person name="Mauceli E."/>
            <person name="Neuveglise C."/>
            <person name="Oeser B."/>
            <person name="Pearson M."/>
            <person name="Poulain J."/>
            <person name="Poussereau N."/>
            <person name="Quesneville H."/>
            <person name="Rascle C."/>
            <person name="Schumacher J."/>
            <person name="Segurens B."/>
            <person name="Sexton A."/>
            <person name="Silva E."/>
            <person name="Sirven C."/>
            <person name="Soanes D.M."/>
            <person name="Talbot N.J."/>
            <person name="Templeton M."/>
            <person name="Yandava C."/>
            <person name="Yarden O."/>
            <person name="Zeng Q."/>
            <person name="Rollins J.A."/>
            <person name="Lebrun M.H."/>
            <person name="Dickman M."/>
        </authorList>
    </citation>
    <scope>NUCLEOTIDE SEQUENCE [LARGE SCALE GENOMIC DNA]</scope>
    <source>
        <strain evidence="2">T4</strain>
    </source>
</reference>
<sequence length="50" mass="5529">MDMLISTYNVMGLPCQMSVVEVMLRKVYFTVSSGVATEHHGAMVHGKTKL</sequence>
<dbReference type="HOGENOM" id="CLU_3124841_0_0_1"/>
<dbReference type="AlphaFoldDB" id="G2YHK4"/>
<proteinExistence type="predicted"/>
<organism evidence="1 2">
    <name type="scientific">Botryotinia fuckeliana (strain T4)</name>
    <name type="common">Noble rot fungus</name>
    <name type="synonym">Botrytis cinerea</name>
    <dbReference type="NCBI Taxonomy" id="999810"/>
    <lineage>
        <taxon>Eukaryota</taxon>
        <taxon>Fungi</taxon>
        <taxon>Dikarya</taxon>
        <taxon>Ascomycota</taxon>
        <taxon>Pezizomycotina</taxon>
        <taxon>Leotiomycetes</taxon>
        <taxon>Helotiales</taxon>
        <taxon>Sclerotiniaceae</taxon>
        <taxon>Botrytis</taxon>
    </lineage>
</organism>
<protein>
    <submittedName>
        <fullName evidence="1">Uncharacterized protein</fullName>
    </submittedName>
</protein>
<dbReference type="Proteomes" id="UP000008177">
    <property type="component" value="Unplaced contigs"/>
</dbReference>
<dbReference type="EMBL" id="FQ790336">
    <property type="protein sequence ID" value="CCD51191.1"/>
    <property type="molecule type" value="Genomic_DNA"/>
</dbReference>
<accession>G2YHK4</accession>
<evidence type="ECO:0000313" key="2">
    <source>
        <dbReference type="Proteomes" id="UP000008177"/>
    </source>
</evidence>
<evidence type="ECO:0000313" key="1">
    <source>
        <dbReference type="EMBL" id="CCD51191.1"/>
    </source>
</evidence>
<name>G2YHK4_BOTF4</name>
<dbReference type="InParanoid" id="G2YHK4"/>